<dbReference type="AlphaFoldDB" id="A0A160FW15"/>
<dbReference type="OrthoDB" id="769885at2"/>
<protein>
    <submittedName>
        <fullName evidence="2">Uncharacterized protein</fullName>
    </submittedName>
</protein>
<evidence type="ECO:0000313" key="2">
    <source>
        <dbReference type="EMBL" id="ANB77575.1"/>
    </source>
</evidence>
<name>A0A160FW15_9BURK</name>
<dbReference type="KEGG" id="buz:AYM40_29265"/>
<sequence length="152" mass="16618">MLRITVELLPGGREGGKRTLAHAEISNVKSGALADYEIELHDDVLGDIGSASLTGYPRMAATVWDLVARCITVVLSGLEELPPRPQSPRVPIHRSDSSSGTPYVRLREIPEPARTLFQRSLAGSTCPLVEDDPEPMDCAHLSDWTDFLAGWR</sequence>
<reference evidence="2 3" key="1">
    <citation type="journal article" date="2016" name="Gene">
        <title>PacBio SMRT assembly of a complex multi-replicon genome reveals chlorocatechol degradative operon in a region of genome plasticity.</title>
        <authorList>
            <person name="Ricker N."/>
            <person name="Shen S.Y."/>
            <person name="Goordial J."/>
            <person name="Jin S."/>
            <person name="Fulthorpe R.R."/>
        </authorList>
    </citation>
    <scope>NUCLEOTIDE SEQUENCE [LARGE SCALE GENOMIC DNA]</scope>
    <source>
        <strain evidence="2 3">OLGA172</strain>
    </source>
</reference>
<dbReference type="Proteomes" id="UP000076852">
    <property type="component" value="Chromosome 2"/>
</dbReference>
<gene>
    <name evidence="2" type="ORF">AYM40_29265</name>
</gene>
<proteinExistence type="predicted"/>
<accession>A0A160FW15</accession>
<keyword evidence="3" id="KW-1185">Reference proteome</keyword>
<dbReference type="EMBL" id="CP014579">
    <property type="protein sequence ID" value="ANB77575.1"/>
    <property type="molecule type" value="Genomic_DNA"/>
</dbReference>
<evidence type="ECO:0000256" key="1">
    <source>
        <dbReference type="SAM" id="MobiDB-lite"/>
    </source>
</evidence>
<feature type="region of interest" description="Disordered" evidence="1">
    <location>
        <begin position="82"/>
        <end position="103"/>
    </location>
</feature>
<evidence type="ECO:0000313" key="3">
    <source>
        <dbReference type="Proteomes" id="UP000076852"/>
    </source>
</evidence>
<organism evidence="2 3">
    <name type="scientific">Paraburkholderia phytofirmans OLGA172</name>
    <dbReference type="NCBI Taxonomy" id="1417228"/>
    <lineage>
        <taxon>Bacteria</taxon>
        <taxon>Pseudomonadati</taxon>
        <taxon>Pseudomonadota</taxon>
        <taxon>Betaproteobacteria</taxon>
        <taxon>Burkholderiales</taxon>
        <taxon>Burkholderiaceae</taxon>
        <taxon>Paraburkholderia</taxon>
    </lineage>
</organism>
<dbReference type="RefSeq" id="WP_063500786.1">
    <property type="nucleotide sequence ID" value="NZ_CP014579.1"/>
</dbReference>